<dbReference type="Pfam" id="PF01063">
    <property type="entry name" value="Aminotran_4"/>
    <property type="match status" value="1"/>
</dbReference>
<dbReference type="Proteomes" id="UP000447434">
    <property type="component" value="Chromosome 21"/>
</dbReference>
<reference evidence="2" key="1">
    <citation type="journal article" date="2020" name="Nat. Commun.">
        <title>Genome sequence of the cluster root forming white lupin.</title>
        <authorList>
            <person name="Hufnagel B."/>
            <person name="Marques A."/>
            <person name="Soriano A."/>
            <person name="Marques L."/>
            <person name="Divol F."/>
            <person name="Doumas P."/>
            <person name="Sallet E."/>
            <person name="Mancinotti D."/>
            <person name="Carrere S."/>
            <person name="Marande W."/>
            <person name="Arribat S."/>
            <person name="Keller J."/>
            <person name="Huneau C."/>
            <person name="Blein T."/>
            <person name="Aime D."/>
            <person name="Laguerre M."/>
            <person name="Taylor J."/>
            <person name="Schubert V."/>
            <person name="Nelson M."/>
            <person name="Geu-Flores F."/>
            <person name="Crespi M."/>
            <person name="Gallardo-Guerrero K."/>
            <person name="Delaux P.-M."/>
            <person name="Salse J."/>
            <person name="Berges H."/>
            <person name="Guyot R."/>
            <person name="Gouzy J."/>
            <person name="Peret B."/>
        </authorList>
    </citation>
    <scope>NUCLEOTIDE SEQUENCE [LARGE SCALE GENOMIC DNA]</scope>
    <source>
        <strain evidence="2">cv. Amiga</strain>
    </source>
</reference>
<dbReference type="SUPFAM" id="SSF56752">
    <property type="entry name" value="D-aminoacid aminotransferase-like PLP-dependent enzymes"/>
    <property type="match status" value="1"/>
</dbReference>
<dbReference type="InterPro" id="IPR001544">
    <property type="entry name" value="Aminotrans_IV"/>
</dbReference>
<accession>A0A6A5LHG2</accession>
<protein>
    <submittedName>
        <fullName evidence="1">Putative aminotransferase class IV</fullName>
    </submittedName>
</protein>
<keyword evidence="1" id="KW-0808">Transferase</keyword>
<dbReference type="AlphaFoldDB" id="A0A6A5LHG2"/>
<dbReference type="InterPro" id="IPR036038">
    <property type="entry name" value="Aminotransferase-like"/>
</dbReference>
<dbReference type="EMBL" id="WOCE01000021">
    <property type="protein sequence ID" value="KAE9589025.1"/>
    <property type="molecule type" value="Genomic_DNA"/>
</dbReference>
<evidence type="ECO:0000313" key="1">
    <source>
        <dbReference type="EMBL" id="KAE9589025.1"/>
    </source>
</evidence>
<comment type="caution">
    <text evidence="1">The sequence shown here is derived from an EMBL/GenBank/DDBJ whole genome shotgun (WGS) entry which is preliminary data.</text>
</comment>
<dbReference type="PANTHER" id="PTHR47703:SF2">
    <property type="entry name" value="D-AMINOACID AMINOTRANSFERASE-LIKE PLP-DEPENDENT ENZYMES SUPERFAMILY PROTEIN"/>
    <property type="match status" value="1"/>
</dbReference>
<name>A0A6A5LHG2_LUPAL</name>
<dbReference type="InterPro" id="IPR043132">
    <property type="entry name" value="BCAT-like_C"/>
</dbReference>
<gene>
    <name evidence="1" type="ORF">Lalb_Chr21g0304671</name>
</gene>
<dbReference type="OrthoDB" id="59470at2759"/>
<sequence>MSSRFVFTNGHTLQLDAPPIKHFLQANPGAYTTSRTHNNASCLLFWDRHITRLSHSIHILSILAPQLLFKTNHYHSPILLPSNALQLLVNDSMCKVLPIALKDKTDCEELAITTLVTASLEELNACQDVDEESLSKILHVHVHVESYVPLAFGTPGNGAHLALAGYGRHVATAKYSDWVRIRKTLEKLRHPSVTELLLSNDGDQILEGCVTNFFVVCCKDLDSDVGTALYDYGNKYPFEVRTAPISDGVLPGIIRHLVLEVCRSEGIPFREIAPSWSEHEIWEEAFITNSLRLVQHVDSIQVPIEWHSAHSKTWKDISWTKKQFQVGEPGMITTLIQEKIMEKAILEGYPISDMCA</sequence>
<dbReference type="Gene3D" id="3.20.10.10">
    <property type="entry name" value="D-amino Acid Aminotransferase, subunit A, domain 2"/>
    <property type="match status" value="1"/>
</dbReference>
<organism evidence="1 2">
    <name type="scientific">Lupinus albus</name>
    <name type="common">White lupine</name>
    <name type="synonym">Lupinus termis</name>
    <dbReference type="NCBI Taxonomy" id="3870"/>
    <lineage>
        <taxon>Eukaryota</taxon>
        <taxon>Viridiplantae</taxon>
        <taxon>Streptophyta</taxon>
        <taxon>Embryophyta</taxon>
        <taxon>Tracheophyta</taxon>
        <taxon>Spermatophyta</taxon>
        <taxon>Magnoliopsida</taxon>
        <taxon>eudicotyledons</taxon>
        <taxon>Gunneridae</taxon>
        <taxon>Pentapetalae</taxon>
        <taxon>rosids</taxon>
        <taxon>fabids</taxon>
        <taxon>Fabales</taxon>
        <taxon>Fabaceae</taxon>
        <taxon>Papilionoideae</taxon>
        <taxon>50 kb inversion clade</taxon>
        <taxon>genistoids sensu lato</taxon>
        <taxon>core genistoids</taxon>
        <taxon>Genisteae</taxon>
        <taxon>Lupinus</taxon>
    </lineage>
</organism>
<evidence type="ECO:0000313" key="2">
    <source>
        <dbReference type="Proteomes" id="UP000447434"/>
    </source>
</evidence>
<keyword evidence="1" id="KW-0032">Aminotransferase</keyword>
<dbReference type="GO" id="GO:0008483">
    <property type="term" value="F:transaminase activity"/>
    <property type="evidence" value="ECO:0007669"/>
    <property type="project" value="UniProtKB-KW"/>
</dbReference>
<dbReference type="PANTHER" id="PTHR47703">
    <property type="entry name" value="D-AMINOACID AMINOTRANSFERASE-LIKE PLP-DEPENDENT ENZYMES SUPERFAMILY PROTEIN"/>
    <property type="match status" value="1"/>
</dbReference>
<keyword evidence="2" id="KW-1185">Reference proteome</keyword>
<proteinExistence type="predicted"/>